<reference evidence="1 2" key="1">
    <citation type="journal article" date="2011" name="PLoS Pathog.">
        <title>Endophytic Life Strategies Decoded by Genome and Transcriptome Analyses of the Mutualistic Root Symbiont Piriformospora indica.</title>
        <authorList>
            <person name="Zuccaro A."/>
            <person name="Lahrmann U."/>
            <person name="Guldener U."/>
            <person name="Langen G."/>
            <person name="Pfiffi S."/>
            <person name="Biedenkopf D."/>
            <person name="Wong P."/>
            <person name="Samans B."/>
            <person name="Grimm C."/>
            <person name="Basiewicz M."/>
            <person name="Murat C."/>
            <person name="Martin F."/>
            <person name="Kogel K.H."/>
        </authorList>
    </citation>
    <scope>NUCLEOTIDE SEQUENCE [LARGE SCALE GENOMIC DNA]</scope>
    <source>
        <strain evidence="1 2">DSM 11827</strain>
    </source>
</reference>
<dbReference type="Proteomes" id="UP000007148">
    <property type="component" value="Unassembled WGS sequence"/>
</dbReference>
<dbReference type="HOGENOM" id="CLU_2590640_0_0_1"/>
<evidence type="ECO:0000313" key="2">
    <source>
        <dbReference type="Proteomes" id="UP000007148"/>
    </source>
</evidence>
<organism evidence="1 2">
    <name type="scientific">Serendipita indica (strain DSM 11827)</name>
    <name type="common">Root endophyte fungus</name>
    <name type="synonym">Piriformospora indica</name>
    <dbReference type="NCBI Taxonomy" id="1109443"/>
    <lineage>
        <taxon>Eukaryota</taxon>
        <taxon>Fungi</taxon>
        <taxon>Dikarya</taxon>
        <taxon>Basidiomycota</taxon>
        <taxon>Agaricomycotina</taxon>
        <taxon>Agaricomycetes</taxon>
        <taxon>Sebacinales</taxon>
        <taxon>Serendipitaceae</taxon>
        <taxon>Serendipita</taxon>
    </lineage>
</organism>
<dbReference type="EMBL" id="CAFZ01000306">
    <property type="protein sequence ID" value="CCA74363.1"/>
    <property type="molecule type" value="Genomic_DNA"/>
</dbReference>
<sequence length="80" mass="8650">MCFKAKPCIRLSNRYRSGVAVNEDGDGMLIHPLLCPPMKSPIQSESRSAGNLGREFQVGANVKTRTIAAAAGSVWEYPAQ</sequence>
<comment type="caution">
    <text evidence="1">The sequence shown here is derived from an EMBL/GenBank/DDBJ whole genome shotgun (WGS) entry which is preliminary data.</text>
</comment>
<protein>
    <submittedName>
        <fullName evidence="1">Uncharacterized protein</fullName>
    </submittedName>
</protein>
<name>G4TSS0_SERID</name>
<gene>
    <name evidence="1" type="ORF">PIIN_08316</name>
</gene>
<accession>G4TSS0</accession>
<proteinExistence type="predicted"/>
<keyword evidence="2" id="KW-1185">Reference proteome</keyword>
<evidence type="ECO:0000313" key="1">
    <source>
        <dbReference type="EMBL" id="CCA74363.1"/>
    </source>
</evidence>
<dbReference type="InParanoid" id="G4TSS0"/>
<dbReference type="AlphaFoldDB" id="G4TSS0"/>